<proteinExistence type="predicted"/>
<evidence type="ECO:0008006" key="5">
    <source>
        <dbReference type="Google" id="ProtNLM"/>
    </source>
</evidence>
<sequence>MPSDRTIPALPFGQPCLFGQRCLFGSRSLLTGAALAMLASLHALPLAAAPPEQGPPRDHPEARTSPPSAERQHAEQARREGPSPSGAERERDAVTPHPEAQNRVTAQREQNQQDAARRTRDEGRKSPEGEREGDRPRPSPEAQRNRPLPAPKPAEGPRESEYRDSRGKDFRVPTSDRVRVITQAHAPAARTPSLTGAALTGCPAGIADKYQGCTIPARTHPPEKAWHDPGWFARDFADDTRYRYADGYLLRLGAESHADGGGDVGNGVVGYIPLLGGALSVGRAWPGTYRPVALPGYYTGYYGLGGDGAYRFYDNAIYRVNAADAAITGIAALLLGNDIAIGRTMPAGYDVYNLPTAYRDEYRDGPDALYRYSDGYIYQLDPATRLVRAAIELLA</sequence>
<keyword evidence="2" id="KW-0732">Signal</keyword>
<comment type="caution">
    <text evidence="3">The sequence shown here is derived from an EMBL/GenBank/DDBJ whole genome shotgun (WGS) entry which is preliminary data.</text>
</comment>
<accession>A0A2W5NKE9</accession>
<evidence type="ECO:0000256" key="1">
    <source>
        <dbReference type="SAM" id="MobiDB-lite"/>
    </source>
</evidence>
<feature type="compositionally biased region" description="Basic and acidic residues" evidence="1">
    <location>
        <begin position="155"/>
        <end position="175"/>
    </location>
</feature>
<gene>
    <name evidence="3" type="ORF">DI555_18610</name>
</gene>
<dbReference type="AlphaFoldDB" id="A0A2W5NKE9"/>
<feature type="compositionally biased region" description="Basic and acidic residues" evidence="1">
    <location>
        <begin position="70"/>
        <end position="94"/>
    </location>
</feature>
<feature type="signal peptide" evidence="2">
    <location>
        <begin position="1"/>
        <end position="48"/>
    </location>
</feature>
<feature type="compositionally biased region" description="Basic and acidic residues" evidence="1">
    <location>
        <begin position="115"/>
        <end position="138"/>
    </location>
</feature>
<evidence type="ECO:0000256" key="2">
    <source>
        <dbReference type="SAM" id="SignalP"/>
    </source>
</evidence>
<feature type="chain" id="PRO_5015903083" description="DUF1236 domain-containing protein" evidence="2">
    <location>
        <begin position="49"/>
        <end position="395"/>
    </location>
</feature>
<protein>
    <recommendedName>
        <fullName evidence="5">DUF1236 domain-containing protein</fullName>
    </recommendedName>
</protein>
<reference evidence="3 4" key="1">
    <citation type="submission" date="2017-08" db="EMBL/GenBank/DDBJ databases">
        <title>Infants hospitalized years apart are colonized by the same room-sourced microbial strains.</title>
        <authorList>
            <person name="Brooks B."/>
            <person name="Olm M.R."/>
            <person name="Firek B.A."/>
            <person name="Baker R."/>
            <person name="Thomas B.C."/>
            <person name="Morowitz M.J."/>
            <person name="Banfield J.F."/>
        </authorList>
    </citation>
    <scope>NUCLEOTIDE SEQUENCE [LARGE SCALE GENOMIC DNA]</scope>
    <source>
        <strain evidence="3">S2_005_002_R2_33</strain>
    </source>
</reference>
<dbReference type="EMBL" id="QFPX01000020">
    <property type="protein sequence ID" value="PZQ52729.1"/>
    <property type="molecule type" value="Genomic_DNA"/>
</dbReference>
<name>A0A2W5NKE9_9SPHN</name>
<feature type="region of interest" description="Disordered" evidence="1">
    <location>
        <begin position="47"/>
        <end position="175"/>
    </location>
</feature>
<dbReference type="Proteomes" id="UP000249082">
    <property type="component" value="Unassembled WGS sequence"/>
</dbReference>
<feature type="compositionally biased region" description="Polar residues" evidence="1">
    <location>
        <begin position="102"/>
        <end position="114"/>
    </location>
</feature>
<evidence type="ECO:0000313" key="4">
    <source>
        <dbReference type="Proteomes" id="UP000249082"/>
    </source>
</evidence>
<organism evidence="3 4">
    <name type="scientific">Novosphingobium pentaromativorans</name>
    <dbReference type="NCBI Taxonomy" id="205844"/>
    <lineage>
        <taxon>Bacteria</taxon>
        <taxon>Pseudomonadati</taxon>
        <taxon>Pseudomonadota</taxon>
        <taxon>Alphaproteobacteria</taxon>
        <taxon>Sphingomonadales</taxon>
        <taxon>Sphingomonadaceae</taxon>
        <taxon>Novosphingobium</taxon>
    </lineage>
</organism>
<evidence type="ECO:0000313" key="3">
    <source>
        <dbReference type="EMBL" id="PZQ52729.1"/>
    </source>
</evidence>